<reference evidence="12" key="1">
    <citation type="submission" date="2021-04" db="EMBL/GenBank/DDBJ databases">
        <title>Genome based classification of Actinospica acidithermotolerans sp. nov., an actinobacterium isolated from an Indonesian hot spring.</title>
        <authorList>
            <person name="Kusuma A.B."/>
            <person name="Putra K.E."/>
            <person name="Nafisah S."/>
            <person name="Loh J."/>
            <person name="Nouioui I."/>
            <person name="Goodfellow M."/>
        </authorList>
    </citation>
    <scope>NUCLEOTIDE SEQUENCE</scope>
    <source>
        <strain evidence="12">MGRD01-02</strain>
    </source>
</reference>
<dbReference type="GO" id="GO:0005315">
    <property type="term" value="F:phosphate transmembrane transporter activity"/>
    <property type="evidence" value="ECO:0007669"/>
    <property type="project" value="InterPro"/>
</dbReference>
<evidence type="ECO:0000256" key="5">
    <source>
        <dbReference type="ARBA" id="ARBA00022475"/>
    </source>
</evidence>
<evidence type="ECO:0000256" key="7">
    <source>
        <dbReference type="ARBA" id="ARBA00022692"/>
    </source>
</evidence>
<sequence length="289" mass="30808">MSLSHPSPIRKAKNTAAMAAMGLALVVALIPLVSILWTVILKGAKDFNAYFLTHSMRNVAEQQDSGGAYHAILGTLEQVGIAAAITIPLSLLVAIYLVEYGRGRLAQAVTFFVDVMMGLPSIVAGLFILSFWILGLGYQVSGFAASLALLILMMPVAIRSTEEMLRLVSPALREASYALGVPKWRTIVKVVLPTALPGIVTGMMLGIARIMGETAPVLLLVGAANSINGNPFSDPQGSLPLFVFNESQNSLQAAIDRGWAAALTLIIIVMLLNLFARLIAWWKAPAAAR</sequence>
<dbReference type="InterPro" id="IPR051408">
    <property type="entry name" value="Phosphate_transprt_permease"/>
</dbReference>
<accession>A0A941E497</accession>
<gene>
    <name evidence="12" type="primary">pstA</name>
    <name evidence="12" type="ORF">KDK95_06420</name>
</gene>
<dbReference type="AlphaFoldDB" id="A0A941E497"/>
<dbReference type="SUPFAM" id="SSF161098">
    <property type="entry name" value="MetI-like"/>
    <property type="match status" value="1"/>
</dbReference>
<dbReference type="PANTHER" id="PTHR42922">
    <property type="entry name" value="PHOSPHATE TRANSPORT SYSTEM PERMEASE PROTEIN PSTA"/>
    <property type="match status" value="1"/>
</dbReference>
<dbReference type="Proteomes" id="UP000676325">
    <property type="component" value="Unassembled WGS sequence"/>
</dbReference>
<evidence type="ECO:0000313" key="13">
    <source>
        <dbReference type="Proteomes" id="UP000676325"/>
    </source>
</evidence>
<evidence type="ECO:0000256" key="4">
    <source>
        <dbReference type="ARBA" id="ARBA00022448"/>
    </source>
</evidence>
<feature type="transmembrane region" description="Helical" evidence="10">
    <location>
        <begin position="140"/>
        <end position="158"/>
    </location>
</feature>
<keyword evidence="7 10" id="KW-0812">Transmembrane</keyword>
<evidence type="ECO:0000256" key="2">
    <source>
        <dbReference type="ARBA" id="ARBA00004651"/>
    </source>
</evidence>
<feature type="transmembrane region" description="Helical" evidence="10">
    <location>
        <begin position="259"/>
        <end position="280"/>
    </location>
</feature>
<feature type="transmembrane region" description="Helical" evidence="10">
    <location>
        <begin position="79"/>
        <end position="98"/>
    </location>
</feature>
<evidence type="ECO:0000259" key="11">
    <source>
        <dbReference type="PROSITE" id="PS50928"/>
    </source>
</evidence>
<feature type="transmembrane region" description="Helical" evidence="10">
    <location>
        <begin position="110"/>
        <end position="134"/>
    </location>
</feature>
<feature type="transmembrane region" description="Helical" evidence="10">
    <location>
        <begin position="20"/>
        <end position="40"/>
    </location>
</feature>
<dbReference type="InterPro" id="IPR035906">
    <property type="entry name" value="MetI-like_sf"/>
</dbReference>
<dbReference type="PROSITE" id="PS50928">
    <property type="entry name" value="ABC_TM1"/>
    <property type="match status" value="1"/>
</dbReference>
<feature type="domain" description="ABC transmembrane type-1" evidence="11">
    <location>
        <begin position="72"/>
        <end position="276"/>
    </location>
</feature>
<dbReference type="InterPro" id="IPR005672">
    <property type="entry name" value="Phosphate_PstA"/>
</dbReference>
<evidence type="ECO:0000256" key="8">
    <source>
        <dbReference type="ARBA" id="ARBA00022989"/>
    </source>
</evidence>
<evidence type="ECO:0000256" key="10">
    <source>
        <dbReference type="RuleBase" id="RU363043"/>
    </source>
</evidence>
<evidence type="ECO:0000313" key="12">
    <source>
        <dbReference type="EMBL" id="MBR7825935.1"/>
    </source>
</evidence>
<dbReference type="GO" id="GO:0035435">
    <property type="term" value="P:phosphate ion transmembrane transport"/>
    <property type="evidence" value="ECO:0007669"/>
    <property type="project" value="InterPro"/>
</dbReference>
<dbReference type="PANTHER" id="PTHR42922:SF1">
    <property type="entry name" value="PHOSPHATE TRANSPORT SYSTEM PERMEASE PROTEIN PSTA"/>
    <property type="match status" value="1"/>
</dbReference>
<dbReference type="Gene3D" id="1.10.3720.10">
    <property type="entry name" value="MetI-like"/>
    <property type="match status" value="1"/>
</dbReference>
<keyword evidence="6" id="KW-0592">Phosphate transport</keyword>
<dbReference type="RefSeq" id="WP_212517082.1">
    <property type="nucleotide sequence ID" value="NZ_JAGSOH010000010.1"/>
</dbReference>
<dbReference type="InterPro" id="IPR000515">
    <property type="entry name" value="MetI-like"/>
</dbReference>
<keyword evidence="13" id="KW-1185">Reference proteome</keyword>
<name>A0A941E497_9ACTN</name>
<feature type="transmembrane region" description="Helical" evidence="10">
    <location>
        <begin position="190"/>
        <end position="211"/>
    </location>
</feature>
<dbReference type="EMBL" id="JAGSOH010000010">
    <property type="protein sequence ID" value="MBR7825935.1"/>
    <property type="molecule type" value="Genomic_DNA"/>
</dbReference>
<protein>
    <recommendedName>
        <fullName evidence="10">Phosphate transport system permease protein PstA</fullName>
    </recommendedName>
</protein>
<dbReference type="Pfam" id="PF00528">
    <property type="entry name" value="BPD_transp_1"/>
    <property type="match status" value="1"/>
</dbReference>
<evidence type="ECO:0000256" key="3">
    <source>
        <dbReference type="ARBA" id="ARBA00007069"/>
    </source>
</evidence>
<comment type="caution">
    <text evidence="12">The sequence shown here is derived from an EMBL/GenBank/DDBJ whole genome shotgun (WGS) entry which is preliminary data.</text>
</comment>
<keyword evidence="5 10" id="KW-1003">Cell membrane</keyword>
<keyword evidence="8 10" id="KW-1133">Transmembrane helix</keyword>
<evidence type="ECO:0000256" key="1">
    <source>
        <dbReference type="ARBA" id="ARBA00003510"/>
    </source>
</evidence>
<comment type="similarity">
    <text evidence="3 10">Belongs to the binding-protein-dependent transport system permease family. CysTW subfamily.</text>
</comment>
<organism evidence="12 13">
    <name type="scientific">Actinospica acidithermotolerans</name>
    <dbReference type="NCBI Taxonomy" id="2828514"/>
    <lineage>
        <taxon>Bacteria</taxon>
        <taxon>Bacillati</taxon>
        <taxon>Actinomycetota</taxon>
        <taxon>Actinomycetes</taxon>
        <taxon>Catenulisporales</taxon>
        <taxon>Actinospicaceae</taxon>
        <taxon>Actinospica</taxon>
    </lineage>
</organism>
<dbReference type="GO" id="GO:0005886">
    <property type="term" value="C:plasma membrane"/>
    <property type="evidence" value="ECO:0007669"/>
    <property type="project" value="UniProtKB-SubCell"/>
</dbReference>
<dbReference type="NCBIfam" id="TIGR00974">
    <property type="entry name" value="3a0107s02c"/>
    <property type="match status" value="1"/>
</dbReference>
<comment type="subcellular location">
    <subcellularLocation>
        <location evidence="2 10">Cell membrane</location>
        <topology evidence="2 10">Multi-pass membrane protein</topology>
    </subcellularLocation>
</comment>
<comment type="function">
    <text evidence="1">Part of the binding-protein-dependent transport system for phosphate; probably responsible for the translocation of the substrate across the membrane.</text>
</comment>
<keyword evidence="4" id="KW-0813">Transport</keyword>
<evidence type="ECO:0000256" key="9">
    <source>
        <dbReference type="ARBA" id="ARBA00023136"/>
    </source>
</evidence>
<keyword evidence="9 10" id="KW-0472">Membrane</keyword>
<proteinExistence type="inferred from homology"/>
<evidence type="ECO:0000256" key="6">
    <source>
        <dbReference type="ARBA" id="ARBA00022592"/>
    </source>
</evidence>
<dbReference type="CDD" id="cd06261">
    <property type="entry name" value="TM_PBP2"/>
    <property type="match status" value="1"/>
</dbReference>